<dbReference type="GO" id="GO:0003677">
    <property type="term" value="F:DNA binding"/>
    <property type="evidence" value="ECO:0007669"/>
    <property type="project" value="InterPro"/>
</dbReference>
<feature type="domain" description="Pre-SET" evidence="18">
    <location>
        <begin position="750"/>
        <end position="824"/>
    </location>
</feature>
<feature type="domain" description="Post-SET" evidence="19">
    <location>
        <begin position="1108"/>
        <end position="1124"/>
    </location>
</feature>
<feature type="compositionally biased region" description="Basic and acidic residues" evidence="16">
    <location>
        <begin position="975"/>
        <end position="986"/>
    </location>
</feature>
<keyword evidence="11" id="KW-0156">Chromatin regulator</keyword>
<dbReference type="OrthoDB" id="5792673at2759"/>
<feature type="compositionally biased region" description="Basic and acidic residues" evidence="16">
    <location>
        <begin position="909"/>
        <end position="920"/>
    </location>
</feature>
<evidence type="ECO:0000256" key="8">
    <source>
        <dbReference type="ARBA" id="ARBA00022723"/>
    </source>
</evidence>
<dbReference type="SMART" id="SM00468">
    <property type="entry name" value="PreSET"/>
    <property type="match status" value="1"/>
</dbReference>
<evidence type="ECO:0000256" key="5">
    <source>
        <dbReference type="ARBA" id="ARBA00022603"/>
    </source>
</evidence>
<dbReference type="InterPro" id="IPR001214">
    <property type="entry name" value="SET_dom"/>
</dbReference>
<evidence type="ECO:0000256" key="4">
    <source>
        <dbReference type="ARBA" id="ARBA00022491"/>
    </source>
</evidence>
<dbReference type="Gene3D" id="3.30.890.10">
    <property type="entry name" value="Methyl-cpg-binding Protein 2, Chain A"/>
    <property type="match status" value="1"/>
</dbReference>
<keyword evidence="22" id="KW-1185">Reference proteome</keyword>
<dbReference type="GO" id="GO:0005634">
    <property type="term" value="C:nucleus"/>
    <property type="evidence" value="ECO:0007669"/>
    <property type="project" value="UniProtKB-SubCell"/>
</dbReference>
<dbReference type="KEGG" id="fas:105268216"/>
<feature type="region of interest" description="Disordered" evidence="16">
    <location>
        <begin position="898"/>
        <end position="1011"/>
    </location>
</feature>
<evidence type="ECO:0000259" key="19">
    <source>
        <dbReference type="PROSITE" id="PS50868"/>
    </source>
</evidence>
<keyword evidence="4" id="KW-0678">Repressor</keyword>
<dbReference type="Gene3D" id="2.30.30.140">
    <property type="match status" value="2"/>
</dbReference>
<dbReference type="InterPro" id="IPR046341">
    <property type="entry name" value="SET_dom_sf"/>
</dbReference>
<dbReference type="InterPro" id="IPR047232">
    <property type="entry name" value="SETDB1/2-like_MBD"/>
</dbReference>
<evidence type="ECO:0000256" key="12">
    <source>
        <dbReference type="ARBA" id="ARBA00023015"/>
    </source>
</evidence>
<keyword evidence="12" id="KW-0805">Transcription regulation</keyword>
<gene>
    <name evidence="21 23" type="primary">egg</name>
    <name evidence="21" type="ORF">g.47849</name>
</gene>
<dbReference type="Gene3D" id="2.170.270.10">
    <property type="entry name" value="SET domain"/>
    <property type="match status" value="2"/>
</dbReference>
<evidence type="ECO:0000313" key="23">
    <source>
        <dbReference type="RefSeq" id="XP_011305877.1"/>
    </source>
</evidence>
<dbReference type="CDD" id="cd20382">
    <property type="entry name" value="Tudor_SETDB1_rpt1"/>
    <property type="match status" value="1"/>
</dbReference>
<evidence type="ECO:0000259" key="17">
    <source>
        <dbReference type="PROSITE" id="PS50280"/>
    </source>
</evidence>
<dbReference type="PROSITE" id="PS50982">
    <property type="entry name" value="MBD"/>
    <property type="match status" value="1"/>
</dbReference>
<evidence type="ECO:0000256" key="2">
    <source>
        <dbReference type="ARBA" id="ARBA00004286"/>
    </source>
</evidence>
<dbReference type="Pfam" id="PF00856">
    <property type="entry name" value="SET"/>
    <property type="match status" value="1"/>
</dbReference>
<keyword evidence="10" id="KW-0862">Zinc</keyword>
<dbReference type="CDD" id="cd21181">
    <property type="entry name" value="Tudor_SETDB1_rpt2"/>
    <property type="match status" value="1"/>
</dbReference>
<evidence type="ECO:0000256" key="3">
    <source>
        <dbReference type="ARBA" id="ARBA00022454"/>
    </source>
</evidence>
<dbReference type="AlphaFoldDB" id="A0A0C9RD60"/>
<evidence type="ECO:0000256" key="15">
    <source>
        <dbReference type="ARBA" id="ARBA00023242"/>
    </source>
</evidence>
<keyword evidence="14" id="KW-0804">Transcription</keyword>
<dbReference type="PROSITE" id="PS50280">
    <property type="entry name" value="SET"/>
    <property type="match status" value="1"/>
</dbReference>
<organism evidence="21">
    <name type="scientific">Fopius arisanus</name>
    <dbReference type="NCBI Taxonomy" id="64838"/>
    <lineage>
        <taxon>Eukaryota</taxon>
        <taxon>Metazoa</taxon>
        <taxon>Ecdysozoa</taxon>
        <taxon>Arthropoda</taxon>
        <taxon>Hexapoda</taxon>
        <taxon>Insecta</taxon>
        <taxon>Pterygota</taxon>
        <taxon>Neoptera</taxon>
        <taxon>Endopterygota</taxon>
        <taxon>Hymenoptera</taxon>
        <taxon>Apocrita</taxon>
        <taxon>Ichneumonoidea</taxon>
        <taxon>Braconidae</taxon>
        <taxon>Opiinae</taxon>
        <taxon>Fopius</taxon>
    </lineage>
</organism>
<accession>A0A0C9RD60</accession>
<evidence type="ECO:0000256" key="6">
    <source>
        <dbReference type="ARBA" id="ARBA00022679"/>
    </source>
</evidence>
<dbReference type="Proteomes" id="UP000694866">
    <property type="component" value="Unplaced"/>
</dbReference>
<dbReference type="GO" id="GO:0046974">
    <property type="term" value="F:histone H3K9 methyltransferase activity"/>
    <property type="evidence" value="ECO:0007669"/>
    <property type="project" value="UniProtKB-ARBA"/>
</dbReference>
<keyword evidence="13" id="KW-0175">Coiled coil</keyword>
<keyword evidence="7" id="KW-0949">S-adenosyl-L-methionine</keyword>
<dbReference type="InterPro" id="IPR041291">
    <property type="entry name" value="TUDOR_5"/>
</dbReference>
<reference evidence="23" key="2">
    <citation type="submission" date="2025-04" db="UniProtKB">
        <authorList>
            <consortium name="RefSeq"/>
        </authorList>
    </citation>
    <scope>IDENTIFICATION</scope>
    <source>
        <strain evidence="23">USDA-PBARC FA_bdor</strain>
        <tissue evidence="23">Whole organism</tissue>
    </source>
</reference>
<dbReference type="GO" id="GO:0032259">
    <property type="term" value="P:methylation"/>
    <property type="evidence" value="ECO:0007669"/>
    <property type="project" value="UniProtKB-KW"/>
</dbReference>
<keyword evidence="9" id="KW-0677">Repeat</keyword>
<accession>A0A9R1U3L7</accession>
<sequence length="1124" mass="127129">MTEQEKMEVINIDSDDEEKKKMKGQKTSKKLICINLKCESGVNLKTASSFACSYYGLNLAKKKKRYICDKCHVAAIEHQEMLAEAFFKREPLLKCELPDNTMQIDLSDSDSDGDAVTEPDEEEYLPEDVLLDMETKIEGALANVLQKYDVDYQLTESQKILEAQFDEIDRSNDESDKDIKRMITKMDTIRNSLYDAFRPDIKMLADLSIDDGPSMVPSPIPSPTRVSQRPEPPGHPTVATKKVTQVRIPPPIPPKSQDNQVEIMPVIEKIDRQHIGYGLPAHGKLILRPAEVDNIVLVMKHPLMPWIKAKVHAIITYQPMSYRVKFLPKKYNNSLRTVYGRQLAIYAPASVIIPVATRVVAIFNDVNSSNYYSGVIAEPPKTTNKHRYLVFFDDGYAQYVAHKHIFVVSESSQRVWEDIPIESRDFVKKYIEGYPERPMVKLQPGQVVKTEWNGKWWVARVAQVDASLVQMSFDADNRTEWIYRGSTRLGPLYLELLKANARQQGHHMPVNTPGRHRIAPGGKANIPYVEYTSGTVEPDLETVKDPPAASPKPPPQSRAVARKSTAKKSNIEPTYIPAAEAKSAYSIAFYALPNSIKVKQYVPHECNASCIQLKDFKVDDLKGYSPLSIPLLCGWNRQICRYPKGKKVVMYQTPCGVRLRSIEEVHQYLRKTKSTISVDLFEFDSWVHCLAEFILDKCFVNIMDLSYGAENVPIPCVNEQDHALPDQITYSTIREPTEGVNLNLDPEFLCSCDCEDDCQDKEKCQCWQLTIQGAQATLGGRVPANNVGYHYKRLPEPVTTGIYECNSRCKCSVKTCLNRVVQHPLTLKLQVFKTQRRGWGIRCLNDIPVGSFICIYAGRLLTEQGANEGGKNYGDEYLAELDYVEVVENIKEGFEADVLDPDISIDSPSPKERGQEDERSSRRRTGPDGDADFDPRQYTEYSKLDSEGDDSMKKRLRKRKKSDEIVIQDVEDKSEDGSIGKSEDGSVGKSSTDNNQDGSDEEVKGNGRRELIRFEPTVEPTIERPKFKSVRDFFGEDEAVYIMDAKTTGNIGRYLNHSCDPNVFVQNVFVDTHDVRFPWVAFFALTFIGAGRELTWNYSYDVGSIPGKIIICKCGASNCRGRLL</sequence>
<dbReference type="CDD" id="cd01395">
    <property type="entry name" value="HMT_MBD"/>
    <property type="match status" value="1"/>
</dbReference>
<dbReference type="GO" id="GO:0008270">
    <property type="term" value="F:zinc ion binding"/>
    <property type="evidence" value="ECO:0007669"/>
    <property type="project" value="InterPro"/>
</dbReference>
<evidence type="ECO:0000313" key="21">
    <source>
        <dbReference type="EMBL" id="JAG75982.1"/>
    </source>
</evidence>
<comment type="subcellular location">
    <subcellularLocation>
        <location evidence="2">Chromosome</location>
    </subcellularLocation>
    <subcellularLocation>
        <location evidence="1">Nucleus</location>
    </subcellularLocation>
</comment>
<dbReference type="InterPro" id="IPR007728">
    <property type="entry name" value="Pre-SET_dom"/>
</dbReference>
<evidence type="ECO:0000256" key="16">
    <source>
        <dbReference type="SAM" id="MobiDB-lite"/>
    </source>
</evidence>
<dbReference type="Pfam" id="PF18359">
    <property type="entry name" value="Tudor_5"/>
    <property type="match status" value="1"/>
</dbReference>
<evidence type="ECO:0000259" key="20">
    <source>
        <dbReference type="PROSITE" id="PS50982"/>
    </source>
</evidence>
<dbReference type="CTD" id="37962"/>
<evidence type="ECO:0000256" key="13">
    <source>
        <dbReference type="ARBA" id="ARBA00023054"/>
    </source>
</evidence>
<dbReference type="PANTHER" id="PTHR46024:SF1">
    <property type="entry name" value="HISTONE-LYSINE N-METHYLTRANSFERASE EGGLESS"/>
    <property type="match status" value="1"/>
</dbReference>
<dbReference type="PANTHER" id="PTHR46024">
    <property type="entry name" value="HISTONE-LYSINE N-METHYLTRANSFERASE EGGLESS"/>
    <property type="match status" value="1"/>
</dbReference>
<evidence type="ECO:0000256" key="9">
    <source>
        <dbReference type="ARBA" id="ARBA00022737"/>
    </source>
</evidence>
<keyword evidence="8" id="KW-0479">Metal-binding</keyword>
<evidence type="ECO:0000256" key="11">
    <source>
        <dbReference type="ARBA" id="ARBA00022853"/>
    </source>
</evidence>
<dbReference type="SMART" id="SM00391">
    <property type="entry name" value="MBD"/>
    <property type="match status" value="1"/>
</dbReference>
<keyword evidence="15" id="KW-0539">Nucleus</keyword>
<dbReference type="InterPro" id="IPR002999">
    <property type="entry name" value="Tudor"/>
</dbReference>
<dbReference type="PROSITE" id="PS50868">
    <property type="entry name" value="POST_SET"/>
    <property type="match status" value="1"/>
</dbReference>
<evidence type="ECO:0000256" key="14">
    <source>
        <dbReference type="ARBA" id="ARBA00023163"/>
    </source>
</evidence>
<dbReference type="InterPro" id="IPR041292">
    <property type="entry name" value="Tudor_4"/>
</dbReference>
<keyword evidence="5" id="KW-0489">Methyltransferase</keyword>
<dbReference type="GO" id="GO:0070828">
    <property type="term" value="P:heterochromatin organization"/>
    <property type="evidence" value="ECO:0007669"/>
    <property type="project" value="TreeGrafter"/>
</dbReference>
<dbReference type="RefSeq" id="XP_011305877.1">
    <property type="nucleotide sequence ID" value="XM_011307575.1"/>
</dbReference>
<proteinExistence type="predicted"/>
<dbReference type="GO" id="GO:0005694">
    <property type="term" value="C:chromosome"/>
    <property type="evidence" value="ECO:0007669"/>
    <property type="project" value="UniProtKB-SubCell"/>
</dbReference>
<dbReference type="InterPro" id="IPR051516">
    <property type="entry name" value="SETDB_methyltransferase"/>
</dbReference>
<name>A0A0C9RD60_9HYME</name>
<dbReference type="Pfam" id="PF01429">
    <property type="entry name" value="MBD"/>
    <property type="match status" value="1"/>
</dbReference>
<dbReference type="GO" id="GO:0010629">
    <property type="term" value="P:negative regulation of gene expression"/>
    <property type="evidence" value="ECO:0007669"/>
    <property type="project" value="TreeGrafter"/>
</dbReference>
<dbReference type="SUPFAM" id="SSF54171">
    <property type="entry name" value="DNA-binding domain"/>
    <property type="match status" value="1"/>
</dbReference>
<dbReference type="SUPFAM" id="SSF63748">
    <property type="entry name" value="Tudor/PWWP/MBT"/>
    <property type="match status" value="1"/>
</dbReference>
<feature type="domain" description="MBD" evidence="20">
    <location>
        <begin position="621"/>
        <end position="688"/>
    </location>
</feature>
<feature type="region of interest" description="Disordered" evidence="16">
    <location>
        <begin position="539"/>
        <end position="566"/>
    </location>
</feature>
<dbReference type="GeneID" id="105268216"/>
<dbReference type="Pfam" id="PF05033">
    <property type="entry name" value="Pre-SET"/>
    <property type="match status" value="1"/>
</dbReference>
<evidence type="ECO:0000256" key="1">
    <source>
        <dbReference type="ARBA" id="ARBA00004123"/>
    </source>
</evidence>
<evidence type="ECO:0000256" key="7">
    <source>
        <dbReference type="ARBA" id="ARBA00022691"/>
    </source>
</evidence>
<dbReference type="SUPFAM" id="SSF82199">
    <property type="entry name" value="SET domain"/>
    <property type="match status" value="1"/>
</dbReference>
<keyword evidence="3" id="KW-0158">Chromosome</keyword>
<feature type="compositionally biased region" description="Basic and acidic residues" evidence="16">
    <location>
        <begin position="1001"/>
        <end position="1011"/>
    </location>
</feature>
<reference evidence="21" key="1">
    <citation type="submission" date="2015-01" db="EMBL/GenBank/DDBJ databases">
        <title>Transcriptome Assembly of Fopius arisanus.</title>
        <authorList>
            <person name="Geib S."/>
        </authorList>
    </citation>
    <scope>NUCLEOTIDE SEQUENCE</scope>
</reference>
<dbReference type="SMART" id="SM00317">
    <property type="entry name" value="SET"/>
    <property type="match status" value="1"/>
</dbReference>
<dbReference type="CDD" id="cd10517">
    <property type="entry name" value="SET_SETDB1"/>
    <property type="match status" value="1"/>
</dbReference>
<dbReference type="InterPro" id="IPR001739">
    <property type="entry name" value="Methyl_CpG_DNA-bd"/>
</dbReference>
<dbReference type="InterPro" id="IPR003616">
    <property type="entry name" value="Post-SET_dom"/>
</dbReference>
<dbReference type="SMART" id="SM00333">
    <property type="entry name" value="TUDOR"/>
    <property type="match status" value="2"/>
</dbReference>
<feature type="compositionally biased region" description="Polar residues" evidence="16">
    <location>
        <begin position="988"/>
        <end position="997"/>
    </location>
</feature>
<evidence type="ECO:0000313" key="22">
    <source>
        <dbReference type="Proteomes" id="UP000694866"/>
    </source>
</evidence>
<evidence type="ECO:0000256" key="10">
    <source>
        <dbReference type="ARBA" id="ARBA00022833"/>
    </source>
</evidence>
<keyword evidence="6" id="KW-0808">Transferase</keyword>
<dbReference type="InterPro" id="IPR016177">
    <property type="entry name" value="DNA-bd_dom_sf"/>
</dbReference>
<evidence type="ECO:0000259" key="18">
    <source>
        <dbReference type="PROSITE" id="PS50867"/>
    </source>
</evidence>
<feature type="compositionally biased region" description="Basic and acidic residues" evidence="16">
    <location>
        <begin position="933"/>
        <end position="953"/>
    </location>
</feature>
<protein>
    <submittedName>
        <fullName evidence="21">Egg protein</fullName>
    </submittedName>
    <submittedName>
        <fullName evidence="23">Histone-lysine N-methyltransferase SETDB1-B</fullName>
    </submittedName>
</protein>
<dbReference type="Pfam" id="PF18358">
    <property type="entry name" value="Tudor_4"/>
    <property type="match status" value="1"/>
</dbReference>
<dbReference type="EMBL" id="GBYB01006215">
    <property type="protein sequence ID" value="JAG75982.1"/>
    <property type="molecule type" value="Transcribed_RNA"/>
</dbReference>
<feature type="domain" description="SET" evidence="17">
    <location>
        <begin position="827"/>
        <end position="1099"/>
    </location>
</feature>
<dbReference type="PROSITE" id="PS50867">
    <property type="entry name" value="PRE_SET"/>
    <property type="match status" value="1"/>
</dbReference>